<dbReference type="InterPro" id="IPR001150">
    <property type="entry name" value="Gly_radical"/>
</dbReference>
<keyword evidence="3 12" id="KW-0963">Cytoplasm</keyword>
<comment type="subcellular location">
    <subcellularLocation>
        <location evidence="1 12">Cytoplasm</location>
    </subcellularLocation>
</comment>
<evidence type="ECO:0000256" key="3">
    <source>
        <dbReference type="ARBA" id="ARBA00022490"/>
    </source>
</evidence>
<evidence type="ECO:0000256" key="2">
    <source>
        <dbReference type="ARBA" id="ARBA00008375"/>
    </source>
</evidence>
<evidence type="ECO:0000256" key="5">
    <source>
        <dbReference type="ARBA" id="ARBA00022818"/>
    </source>
</evidence>
<evidence type="ECO:0000313" key="15">
    <source>
        <dbReference type="EMBL" id="AIW18435.1"/>
    </source>
</evidence>
<dbReference type="SUPFAM" id="SSF51998">
    <property type="entry name" value="PFL-like glycyl radical enzymes"/>
    <property type="match status" value="1"/>
</dbReference>
<evidence type="ECO:0000256" key="6">
    <source>
        <dbReference type="ARBA" id="ARBA00023277"/>
    </source>
</evidence>
<dbReference type="GO" id="GO:0008861">
    <property type="term" value="F:formate C-acetyltransferase activity"/>
    <property type="evidence" value="ECO:0007669"/>
    <property type="project" value="UniProtKB-UniRule"/>
</dbReference>
<evidence type="ECO:0000256" key="8">
    <source>
        <dbReference type="ARBA" id="ARBA00049029"/>
    </source>
</evidence>
<evidence type="ECO:0000256" key="7">
    <source>
        <dbReference type="ARBA" id="ARBA00023315"/>
    </source>
</evidence>
<dbReference type="CDD" id="cd01678">
    <property type="entry name" value="PFL1"/>
    <property type="match status" value="1"/>
</dbReference>
<dbReference type="KEGG" id="vcy:IX92_04985"/>
<dbReference type="InterPro" id="IPR004184">
    <property type="entry name" value="PFL_dom"/>
</dbReference>
<gene>
    <name evidence="16" type="primary">pflB</name>
    <name evidence="16" type="ORF">F0238_05615</name>
    <name evidence="15" type="ORF">IX92_04985</name>
</gene>
<evidence type="ECO:0000256" key="10">
    <source>
        <dbReference type="PIRSR" id="PIRSR000379-2"/>
    </source>
</evidence>
<dbReference type="KEGG" id="vct:JV59_33765"/>
<evidence type="ECO:0000256" key="9">
    <source>
        <dbReference type="PIRSR" id="PIRSR000379-1"/>
    </source>
</evidence>
<feature type="active site" description="S-acetylcysteine intermediate" evidence="9">
    <location>
        <position position="417"/>
    </location>
</feature>
<dbReference type="NCBIfam" id="TIGR01255">
    <property type="entry name" value="pyr_form_ly_1"/>
    <property type="match status" value="1"/>
</dbReference>
<keyword evidence="17" id="KW-1185">Reference proteome</keyword>
<dbReference type="Proteomes" id="UP000576645">
    <property type="component" value="Unassembled WGS sequence"/>
</dbReference>
<dbReference type="EC" id="2.3.1.54" evidence="12"/>
<organism evidence="16 18">
    <name type="scientific">Vibrio coralliilyticus</name>
    <dbReference type="NCBI Taxonomy" id="190893"/>
    <lineage>
        <taxon>Bacteria</taxon>
        <taxon>Pseudomonadati</taxon>
        <taxon>Pseudomonadota</taxon>
        <taxon>Gammaproteobacteria</taxon>
        <taxon>Vibrionales</taxon>
        <taxon>Vibrionaceae</taxon>
        <taxon>Vibrio</taxon>
    </lineage>
</organism>
<evidence type="ECO:0000256" key="11">
    <source>
        <dbReference type="PROSITE-ProRule" id="PRU00493"/>
    </source>
</evidence>
<evidence type="ECO:0000259" key="13">
    <source>
        <dbReference type="PROSITE" id="PS51149"/>
    </source>
</evidence>
<reference evidence="15 17" key="1">
    <citation type="submission" date="2014-10" db="EMBL/GenBank/DDBJ databases">
        <title>The Complete Genome Sequence for the Shellfish Pathogen Vibrio coralliilyticus RE98 Isolated from a Shellfish Hatchery.</title>
        <authorList>
            <person name="Richards G.P."/>
            <person name="Bono J.L."/>
            <person name="Watson M.A."/>
            <person name="Needleman D.S."/>
        </authorList>
    </citation>
    <scope>NUCLEOTIDE SEQUENCE [LARGE SCALE GENOMIC DNA]</scope>
    <source>
        <strain evidence="15 17">RE98</strain>
    </source>
</reference>
<keyword evidence="5 10" id="KW-0556">Organic radical</keyword>
<sequence length="758" mass="84695">MAEQFAKAWEGFAEGDWQNEVNVRDFIQKNYAPYEGDESFLVSEGTEATNKLWEKVMEGIKQENATHAPVDFDTSVISTITAHDAGYINKDLETIVGLQTDAPLKRAIIPNGGIRMVEGSCKVYGRELDPKIKEIYTDYRKTHNAGVFDIYTPDILKCRKSGVLTGLPDAYGRGRIIGDYRRVALYGIDFLIKDKLAQFASLQEKFENGEDLQMTMQLREEIAEQHRALGQMKVMAEKYGCDISRPAETAQEAIQWTYFGYLAAVKSQNGAAMSLGRTSTFLDIFIERDIAAGKITEEQAQEMIDHFVMKLRMVRFLRTPEYDDLFSGDPIWATESMGGMGLDGRTLVTRTNFRFLNSLYTMGPSPEPNITVLWSEQLPEGFKKFCAKVSIDTSSIQYENDDLMRPDMESDDYAIACCVSPMVVGKQMQFFGARANLAKTMLYAINGGVDEKLKMQVGPEMPKITSEVLDFDEVWNNLDHFMDWLAKQYVAALNSIHFMHDKYSYESALMALHDRDVYRTMACGIAGLSIAADSLSAIKHAKVKPIRDEDGVAVDFEIEGDYPKFGNNDARVDDIACELVEVFMNKIRKLKTYRDAVPTQSILTITSNVVYGKKTGNTPDGRRAGAPFAPGANPMHGRDEKGAVASLTSVGKLPFAHAKDGISYTFSIVPNALGKEETSQRANLAGLMDGYFHHEAGIEGGQHLNVNVLNRDTLEDAVKHPEKYPQLTIRVSGYAVRFNSLTAEQQQDVIARTFTESL</sequence>
<dbReference type="InterPro" id="IPR019777">
    <property type="entry name" value="Form_AcTrfase_GR_CS"/>
</dbReference>
<dbReference type="InterPro" id="IPR005949">
    <property type="entry name" value="Form_AcTrfase"/>
</dbReference>
<dbReference type="EMBL" id="CP009617">
    <property type="protein sequence ID" value="AIW18435.1"/>
    <property type="molecule type" value="Genomic_DNA"/>
</dbReference>
<dbReference type="AlphaFoldDB" id="A0AAJ3B9A4"/>
<dbReference type="PROSITE" id="PS51149">
    <property type="entry name" value="GLY_RADICAL_2"/>
    <property type="match status" value="1"/>
</dbReference>
<keyword evidence="4 12" id="KW-0808">Transferase</keyword>
<evidence type="ECO:0000256" key="12">
    <source>
        <dbReference type="RuleBase" id="RU368075"/>
    </source>
</evidence>
<dbReference type="GeneID" id="93942590"/>
<dbReference type="EMBL" id="VTXP01000003">
    <property type="protein sequence ID" value="NOJ22209.1"/>
    <property type="molecule type" value="Genomic_DNA"/>
</dbReference>
<evidence type="ECO:0000313" key="17">
    <source>
        <dbReference type="Proteomes" id="UP000030081"/>
    </source>
</evidence>
<dbReference type="FunFam" id="3.20.70.20:FF:000003">
    <property type="entry name" value="Formate acetyltransferase"/>
    <property type="match status" value="1"/>
</dbReference>
<dbReference type="PROSITE" id="PS00850">
    <property type="entry name" value="GLY_RADICAL_1"/>
    <property type="match status" value="1"/>
</dbReference>
<evidence type="ECO:0000313" key="18">
    <source>
        <dbReference type="Proteomes" id="UP000576645"/>
    </source>
</evidence>
<evidence type="ECO:0000259" key="14">
    <source>
        <dbReference type="PROSITE" id="PS51554"/>
    </source>
</evidence>
<feature type="domain" description="Glycine radical" evidence="13">
    <location>
        <begin position="630"/>
        <end position="758"/>
    </location>
</feature>
<keyword evidence="15" id="KW-0670">Pyruvate</keyword>
<evidence type="ECO:0000313" key="16">
    <source>
        <dbReference type="EMBL" id="NOJ22209.1"/>
    </source>
</evidence>
<dbReference type="PROSITE" id="PS51554">
    <property type="entry name" value="PFL"/>
    <property type="match status" value="1"/>
</dbReference>
<keyword evidence="7 12" id="KW-0012">Acyltransferase</keyword>
<feature type="active site" description="Cysteine radical intermediate" evidence="9">
    <location>
        <position position="418"/>
    </location>
</feature>
<feature type="domain" description="PFL" evidence="14">
    <location>
        <begin position="3"/>
        <end position="623"/>
    </location>
</feature>
<comment type="subunit">
    <text evidence="12">Homodimer.</text>
</comment>
<dbReference type="PANTHER" id="PTHR30191">
    <property type="entry name" value="FORMATE ACETYLTRANSFERASE"/>
    <property type="match status" value="1"/>
</dbReference>
<comment type="catalytic activity">
    <reaction evidence="8 12">
        <text>formate + acetyl-CoA = pyruvate + CoA</text>
        <dbReference type="Rhea" id="RHEA:11844"/>
        <dbReference type="ChEBI" id="CHEBI:15361"/>
        <dbReference type="ChEBI" id="CHEBI:15740"/>
        <dbReference type="ChEBI" id="CHEBI:57287"/>
        <dbReference type="ChEBI" id="CHEBI:57288"/>
        <dbReference type="EC" id="2.3.1.54"/>
    </reaction>
</comment>
<keyword evidence="12" id="KW-0313">Glucose metabolism</keyword>
<feature type="modified residue" description="Glycine radical" evidence="10 11">
    <location>
        <position position="733"/>
    </location>
</feature>
<accession>A0AAJ3B9A4</accession>
<dbReference type="PANTHER" id="PTHR30191:SF0">
    <property type="entry name" value="FORMATE ACETYLTRANSFERASE 1"/>
    <property type="match status" value="1"/>
</dbReference>
<dbReference type="InterPro" id="IPR050244">
    <property type="entry name" value="Auton_GlycylRad_Cofactor"/>
</dbReference>
<evidence type="ECO:0000256" key="4">
    <source>
        <dbReference type="ARBA" id="ARBA00022679"/>
    </source>
</evidence>
<dbReference type="Proteomes" id="UP000030081">
    <property type="component" value="Chromosome 1"/>
</dbReference>
<dbReference type="PIRSF" id="PIRSF000379">
    <property type="entry name" value="For_Ac_trans_1"/>
    <property type="match status" value="1"/>
</dbReference>
<dbReference type="Gene3D" id="3.20.70.20">
    <property type="match status" value="1"/>
</dbReference>
<dbReference type="RefSeq" id="WP_006959046.1">
    <property type="nucleotide sequence ID" value="NZ_CP009264.1"/>
</dbReference>
<dbReference type="Pfam" id="PF02901">
    <property type="entry name" value="PFL-like"/>
    <property type="match status" value="1"/>
</dbReference>
<protein>
    <recommendedName>
        <fullName evidence="12">Formate acetyltransferase</fullName>
        <ecNumber evidence="12">2.3.1.54</ecNumber>
    </recommendedName>
    <alternativeName>
        <fullName evidence="12">Pyruvate formate-lyase</fullName>
    </alternativeName>
</protein>
<dbReference type="Pfam" id="PF01228">
    <property type="entry name" value="Gly_radical"/>
    <property type="match status" value="1"/>
</dbReference>
<comment type="pathway">
    <text evidence="12">Fermentation; pyruvate fermentation; formate from pyruvate: step 1/1.</text>
</comment>
<comment type="similarity">
    <text evidence="2 12">Belongs to the glycyl radical enzyme (GRE) family. PFL subfamily.</text>
</comment>
<keyword evidence="6 12" id="KW-0119">Carbohydrate metabolism</keyword>
<dbReference type="GO" id="GO:0006006">
    <property type="term" value="P:glucose metabolic process"/>
    <property type="evidence" value="ECO:0007669"/>
    <property type="project" value="UniProtKB-UniRule"/>
</dbReference>
<proteinExistence type="inferred from homology"/>
<reference evidence="16 18" key="2">
    <citation type="submission" date="2019-09" db="EMBL/GenBank/DDBJ databases">
        <title>Draft genome sequencing and comparative genomics of hatchery-associated Vibrios.</title>
        <authorList>
            <person name="Kehlet-Delgado H."/>
            <person name="Mueller R.S."/>
        </authorList>
    </citation>
    <scope>NUCLEOTIDE SEQUENCE [LARGE SCALE GENOMIC DNA]</scope>
    <source>
        <strain evidence="16 18">09-121-3</strain>
    </source>
</reference>
<name>A0AAJ3B9A4_9VIBR</name>
<dbReference type="GO" id="GO:0005829">
    <property type="term" value="C:cytosol"/>
    <property type="evidence" value="ECO:0007669"/>
    <property type="project" value="TreeGrafter"/>
</dbReference>
<evidence type="ECO:0000256" key="1">
    <source>
        <dbReference type="ARBA" id="ARBA00004496"/>
    </source>
</evidence>